<keyword evidence="1" id="KW-1133">Transmembrane helix</keyword>
<dbReference type="AlphaFoldDB" id="A0A1M6L9M0"/>
<evidence type="ECO:0000313" key="3">
    <source>
        <dbReference type="Proteomes" id="UP000184452"/>
    </source>
</evidence>
<dbReference type="EMBL" id="FQZK01000008">
    <property type="protein sequence ID" value="SHJ67886.1"/>
    <property type="molecule type" value="Genomic_DNA"/>
</dbReference>
<organism evidence="2 3">
    <name type="scientific">Nocardiopsis flavescens</name>
    <dbReference type="NCBI Taxonomy" id="758803"/>
    <lineage>
        <taxon>Bacteria</taxon>
        <taxon>Bacillati</taxon>
        <taxon>Actinomycetota</taxon>
        <taxon>Actinomycetes</taxon>
        <taxon>Streptosporangiales</taxon>
        <taxon>Nocardiopsidaceae</taxon>
        <taxon>Nocardiopsis</taxon>
    </lineage>
</organism>
<keyword evidence="1" id="KW-0472">Membrane</keyword>
<accession>A0A1M6L9M0</accession>
<reference evidence="2 3" key="1">
    <citation type="submission" date="2016-11" db="EMBL/GenBank/DDBJ databases">
        <authorList>
            <person name="Jaros S."/>
            <person name="Januszkiewicz K."/>
            <person name="Wedrychowicz H."/>
        </authorList>
    </citation>
    <scope>NUCLEOTIDE SEQUENCE [LARGE SCALE GENOMIC DNA]</scope>
    <source>
        <strain evidence="2 3">CGMCC 4.5723</strain>
    </source>
</reference>
<sequence>MIGTIAVVLMCVSLSMMIVAGLIATLIKTR</sequence>
<proteinExistence type="predicted"/>
<evidence type="ECO:0000313" key="2">
    <source>
        <dbReference type="EMBL" id="SHJ67886.1"/>
    </source>
</evidence>
<keyword evidence="1" id="KW-0812">Transmembrane</keyword>
<keyword evidence="3" id="KW-1185">Reference proteome</keyword>
<feature type="transmembrane region" description="Helical" evidence="1">
    <location>
        <begin position="6"/>
        <end position="27"/>
    </location>
</feature>
<evidence type="ECO:0000256" key="1">
    <source>
        <dbReference type="SAM" id="Phobius"/>
    </source>
</evidence>
<name>A0A1M6L9M0_9ACTN</name>
<protein>
    <submittedName>
        <fullName evidence="2">Uncharacterized protein</fullName>
    </submittedName>
</protein>
<gene>
    <name evidence="2" type="ORF">SAMN05421803_108129</name>
</gene>
<dbReference type="Proteomes" id="UP000184452">
    <property type="component" value="Unassembled WGS sequence"/>
</dbReference>